<gene>
    <name evidence="4" type="primary">dprA</name>
    <name evidence="4" type="ORF">M8330_04950</name>
</gene>
<dbReference type="PANTHER" id="PTHR43022:SF1">
    <property type="entry name" value="PROTEIN SMF"/>
    <property type="match status" value="1"/>
</dbReference>
<dbReference type="EMBL" id="JAMOIL010000005">
    <property type="protein sequence ID" value="MCM0619641.1"/>
    <property type="molecule type" value="Genomic_DNA"/>
</dbReference>
<sequence length="427" mass="44168">MSTQSPLPFASLDGARTAVPPRPAAAHRAAHRADPADPADLERDRRDRAALALLAEPGDLRVAAGVALVGAAELYRQVLDGTAEGGLADDARVRAAASDAERALERAERTGIRFVVPGDAEWPAGLDGLAWAGSAHQRGGVPLGLWARGPVRLHDLATGLAVVGARSATTYGTDQAARISHDVARAGLPVVSGAAFGVDIAAHRGALAAPAGRTAAVLACGVDRGYPQAHERYIDAIAAEHVVVSETAPGMPPSRIRFLSRNRLIAALTDGTLVVEAALRSGALSTAHWATRLGRHLVALPGPVTSEASRGTHRLLREGEASLVTDGADVLEVLGRAGQHLVEPERSPQTLRDRLTVRERQVLDAVPFSGAAELAHVARTAGVSTLGVTSALGRLVRCGLLEQDGAGFRLTGKDADAPDDGLLDSSA</sequence>
<evidence type="ECO:0000313" key="4">
    <source>
        <dbReference type="EMBL" id="MCM0619641.1"/>
    </source>
</evidence>
<evidence type="ECO:0000256" key="1">
    <source>
        <dbReference type="ARBA" id="ARBA00006525"/>
    </source>
</evidence>
<organism evidence="4 5">
    <name type="scientific">Nocardioides bruguierae</name>
    <dbReference type="NCBI Taxonomy" id="2945102"/>
    <lineage>
        <taxon>Bacteria</taxon>
        <taxon>Bacillati</taxon>
        <taxon>Actinomycetota</taxon>
        <taxon>Actinomycetes</taxon>
        <taxon>Propionibacteriales</taxon>
        <taxon>Nocardioidaceae</taxon>
        <taxon>Nocardioides</taxon>
    </lineage>
</organism>
<dbReference type="NCBIfam" id="TIGR00732">
    <property type="entry name" value="dprA"/>
    <property type="match status" value="1"/>
</dbReference>
<keyword evidence="5" id="KW-1185">Reference proteome</keyword>
<dbReference type="RefSeq" id="WP_250055701.1">
    <property type="nucleotide sequence ID" value="NZ_JAMJPH010000025.1"/>
</dbReference>
<dbReference type="Proteomes" id="UP001139485">
    <property type="component" value="Unassembled WGS sequence"/>
</dbReference>
<feature type="compositionally biased region" description="Basic and acidic residues" evidence="2">
    <location>
        <begin position="31"/>
        <end position="43"/>
    </location>
</feature>
<evidence type="ECO:0000259" key="3">
    <source>
        <dbReference type="Pfam" id="PF02481"/>
    </source>
</evidence>
<feature type="region of interest" description="Disordered" evidence="2">
    <location>
        <begin position="1"/>
        <end position="43"/>
    </location>
</feature>
<dbReference type="InterPro" id="IPR057666">
    <property type="entry name" value="DrpA_SLOG"/>
</dbReference>
<proteinExistence type="inferred from homology"/>
<comment type="caution">
    <text evidence="4">The sequence shown here is derived from an EMBL/GenBank/DDBJ whole genome shotgun (WGS) entry which is preliminary data.</text>
</comment>
<dbReference type="SUPFAM" id="SSF102405">
    <property type="entry name" value="MCP/YpsA-like"/>
    <property type="match status" value="1"/>
</dbReference>
<name>A0A9X2IDD8_9ACTN</name>
<dbReference type="InterPro" id="IPR003488">
    <property type="entry name" value="DprA"/>
</dbReference>
<dbReference type="Pfam" id="PF02481">
    <property type="entry name" value="DNA_processg_A"/>
    <property type="match status" value="1"/>
</dbReference>
<dbReference type="GO" id="GO:0009294">
    <property type="term" value="P:DNA-mediated transformation"/>
    <property type="evidence" value="ECO:0007669"/>
    <property type="project" value="InterPro"/>
</dbReference>
<dbReference type="PANTHER" id="PTHR43022">
    <property type="entry name" value="PROTEIN SMF"/>
    <property type="match status" value="1"/>
</dbReference>
<dbReference type="Gene3D" id="3.40.50.450">
    <property type="match status" value="1"/>
</dbReference>
<feature type="domain" description="Smf/DprA SLOG" evidence="3">
    <location>
        <begin position="114"/>
        <end position="334"/>
    </location>
</feature>
<dbReference type="AlphaFoldDB" id="A0A9X2IDD8"/>
<evidence type="ECO:0000313" key="5">
    <source>
        <dbReference type="Proteomes" id="UP001139485"/>
    </source>
</evidence>
<comment type="similarity">
    <text evidence="1">Belongs to the DprA/Smf family.</text>
</comment>
<evidence type="ECO:0000256" key="2">
    <source>
        <dbReference type="SAM" id="MobiDB-lite"/>
    </source>
</evidence>
<accession>A0A9X2IDD8</accession>
<protein>
    <submittedName>
        <fullName evidence="4">DNA-processing protein DprA</fullName>
    </submittedName>
</protein>
<reference evidence="4" key="1">
    <citation type="submission" date="2022-05" db="EMBL/GenBank/DDBJ databases">
        <authorList>
            <person name="Tuo L."/>
        </authorList>
    </citation>
    <scope>NUCLEOTIDE SEQUENCE</scope>
    <source>
        <strain evidence="4">BSK12Z-4</strain>
    </source>
</reference>